<feature type="region of interest" description="Disordered" evidence="1">
    <location>
        <begin position="28"/>
        <end position="52"/>
    </location>
</feature>
<evidence type="ECO:0000313" key="2">
    <source>
        <dbReference type="EMBL" id="RLN09272.1"/>
    </source>
</evidence>
<reference evidence="3" key="1">
    <citation type="journal article" date="2019" name="Nat. Commun.">
        <title>The genome of broomcorn millet.</title>
        <authorList>
            <person name="Zou C."/>
            <person name="Miki D."/>
            <person name="Li D."/>
            <person name="Tang Q."/>
            <person name="Xiao L."/>
            <person name="Rajput S."/>
            <person name="Deng P."/>
            <person name="Jia W."/>
            <person name="Huang R."/>
            <person name="Zhang M."/>
            <person name="Sun Y."/>
            <person name="Hu J."/>
            <person name="Fu X."/>
            <person name="Schnable P.S."/>
            <person name="Li F."/>
            <person name="Zhang H."/>
            <person name="Feng B."/>
            <person name="Zhu X."/>
            <person name="Liu R."/>
            <person name="Schnable J.C."/>
            <person name="Zhu J.-K."/>
            <person name="Zhang H."/>
        </authorList>
    </citation>
    <scope>NUCLEOTIDE SEQUENCE [LARGE SCALE GENOMIC DNA]</scope>
</reference>
<proteinExistence type="predicted"/>
<gene>
    <name evidence="2" type="ORF">C2845_PM11G12720</name>
</gene>
<evidence type="ECO:0000313" key="3">
    <source>
        <dbReference type="Proteomes" id="UP000275267"/>
    </source>
</evidence>
<dbReference type="EMBL" id="PQIB02000007">
    <property type="protein sequence ID" value="RLN09272.1"/>
    <property type="molecule type" value="Genomic_DNA"/>
</dbReference>
<protein>
    <submittedName>
        <fullName evidence="2">Uncharacterized protein</fullName>
    </submittedName>
</protein>
<dbReference type="Proteomes" id="UP000275267">
    <property type="component" value="Unassembled WGS sequence"/>
</dbReference>
<evidence type="ECO:0000256" key="1">
    <source>
        <dbReference type="SAM" id="MobiDB-lite"/>
    </source>
</evidence>
<sequence>MQARRAPRCARGAEVLVARGDMALPAFSYPSRSWPQEADPTTRRGPGVDSISFTVHPRTGNQTPSSPESGIACRAQLSGGARSAGSVLRARRPELSVPALARPIRRAGGVVMGVPCPLTTGACLCVARDARALRRRQRSLDARVGGALRRGRRSDGRARVGAEECAVRGGDGGGVQDAGGRALRQCRRHGLARIIGGDESRLLTARKTSSRNLAIAA</sequence>
<keyword evidence="3" id="KW-1185">Reference proteome</keyword>
<accession>A0A3L6RU14</accession>
<name>A0A3L6RU14_PANMI</name>
<dbReference type="AlphaFoldDB" id="A0A3L6RU14"/>
<comment type="caution">
    <text evidence="2">The sequence shown here is derived from an EMBL/GenBank/DDBJ whole genome shotgun (WGS) entry which is preliminary data.</text>
</comment>
<organism evidence="2 3">
    <name type="scientific">Panicum miliaceum</name>
    <name type="common">Proso millet</name>
    <name type="synonym">Broomcorn millet</name>
    <dbReference type="NCBI Taxonomy" id="4540"/>
    <lineage>
        <taxon>Eukaryota</taxon>
        <taxon>Viridiplantae</taxon>
        <taxon>Streptophyta</taxon>
        <taxon>Embryophyta</taxon>
        <taxon>Tracheophyta</taxon>
        <taxon>Spermatophyta</taxon>
        <taxon>Magnoliopsida</taxon>
        <taxon>Liliopsida</taxon>
        <taxon>Poales</taxon>
        <taxon>Poaceae</taxon>
        <taxon>PACMAD clade</taxon>
        <taxon>Panicoideae</taxon>
        <taxon>Panicodae</taxon>
        <taxon>Paniceae</taxon>
        <taxon>Panicinae</taxon>
        <taxon>Panicum</taxon>
        <taxon>Panicum sect. Panicum</taxon>
    </lineage>
</organism>